<protein>
    <recommendedName>
        <fullName evidence="3">Antitoxin MazE</fullName>
    </recommendedName>
</protein>
<dbReference type="EMBL" id="CP007029">
    <property type="protein sequence ID" value="AHE97291.1"/>
    <property type="molecule type" value="Genomic_DNA"/>
</dbReference>
<organism evidence="1 2">
    <name type="scientific">Thioalkalivibrio paradoxus ARh 1</name>
    <dbReference type="NCBI Taxonomy" id="713585"/>
    <lineage>
        <taxon>Bacteria</taxon>
        <taxon>Pseudomonadati</taxon>
        <taxon>Pseudomonadota</taxon>
        <taxon>Gammaproteobacteria</taxon>
        <taxon>Chromatiales</taxon>
        <taxon>Ectothiorhodospiraceae</taxon>
        <taxon>Thioalkalivibrio</taxon>
    </lineage>
</organism>
<proteinExistence type="predicted"/>
<dbReference type="KEGG" id="tti:THITH_02295"/>
<accession>W0DG10</accession>
<evidence type="ECO:0008006" key="3">
    <source>
        <dbReference type="Google" id="ProtNLM"/>
    </source>
</evidence>
<dbReference type="AlphaFoldDB" id="W0DG10"/>
<dbReference type="OrthoDB" id="3734119at2"/>
<dbReference type="Proteomes" id="UP000005289">
    <property type="component" value="Chromosome"/>
</dbReference>
<evidence type="ECO:0000313" key="2">
    <source>
        <dbReference type="Proteomes" id="UP000005289"/>
    </source>
</evidence>
<dbReference type="STRING" id="713585.THITH_02295"/>
<name>W0DG10_9GAMM</name>
<keyword evidence="2" id="KW-1185">Reference proteome</keyword>
<dbReference type="InterPro" id="IPR021558">
    <property type="entry name" value="MazE-like"/>
</dbReference>
<dbReference type="HOGENOM" id="CLU_192109_1_0_6"/>
<dbReference type="RefSeq" id="WP_006746138.1">
    <property type="nucleotide sequence ID" value="NZ_CP007029.1"/>
</dbReference>
<sequence>MHSTTQDPDKFRRYRERLKAKGLRQIHLWVPDTASPRFQQELRRQLALVEASTEDRETLEFIEAAADWSD</sequence>
<gene>
    <name evidence="1" type="ORF">THITH_02295</name>
</gene>
<evidence type="ECO:0000313" key="1">
    <source>
        <dbReference type="EMBL" id="AHE97291.1"/>
    </source>
</evidence>
<reference evidence="1 2" key="1">
    <citation type="submission" date="2013-12" db="EMBL/GenBank/DDBJ databases">
        <authorList>
            <consortium name="DOE Joint Genome Institute"/>
            <person name="Muyzer G."/>
            <person name="Huntemann M."/>
            <person name="Han J."/>
            <person name="Chen A."/>
            <person name="Kyrpides N."/>
            <person name="Mavromatis K."/>
            <person name="Markowitz V."/>
            <person name="Palaniappan K."/>
            <person name="Ivanova N."/>
            <person name="Schaumberg A."/>
            <person name="Pati A."/>
            <person name="Liolios K."/>
            <person name="Nordberg H.P."/>
            <person name="Cantor M.N."/>
            <person name="Hua S.X."/>
            <person name="Woyke T."/>
        </authorList>
    </citation>
    <scope>NUCLEOTIDE SEQUENCE [LARGE SCALE GENOMIC DNA]</scope>
    <source>
        <strain evidence="1 2">ARh 1</strain>
    </source>
</reference>
<dbReference type="Pfam" id="PF11455">
    <property type="entry name" value="MazE-like"/>
    <property type="match status" value="1"/>
</dbReference>